<name>A0A7V1EIA0_UNCW3</name>
<comment type="caution">
    <text evidence="1">The sequence shown here is derived from an EMBL/GenBank/DDBJ whole genome shotgun (WGS) entry which is preliminary data.</text>
</comment>
<gene>
    <name evidence="1" type="ORF">ENP86_08060</name>
</gene>
<dbReference type="AlphaFoldDB" id="A0A7V1EIA0"/>
<evidence type="ECO:0000313" key="1">
    <source>
        <dbReference type="EMBL" id="HDY59489.1"/>
    </source>
</evidence>
<reference evidence="1" key="1">
    <citation type="journal article" date="2020" name="mSystems">
        <title>Genome- and Community-Level Interaction Insights into Carbon Utilization and Element Cycling Functions of Hydrothermarchaeota in Hydrothermal Sediment.</title>
        <authorList>
            <person name="Zhou Z."/>
            <person name="Liu Y."/>
            <person name="Xu W."/>
            <person name="Pan J."/>
            <person name="Luo Z.H."/>
            <person name="Li M."/>
        </authorList>
    </citation>
    <scope>NUCLEOTIDE SEQUENCE [LARGE SCALE GENOMIC DNA]</scope>
    <source>
        <strain evidence="1">SpSt-258</strain>
    </source>
</reference>
<proteinExistence type="predicted"/>
<sequence length="83" mass="9231">MKRPKSNKDFVFRRIKADTDRCVKHSASGVLHKVSKGIFCECSDTASPDFLVGTILLNSYPLFATRSFFICPDWLGTGCAVDI</sequence>
<accession>A0A7V1EIA0</accession>
<protein>
    <submittedName>
        <fullName evidence="1">Uncharacterized protein</fullName>
    </submittedName>
</protein>
<organism evidence="1">
    <name type="scientific">candidate division WOR-3 bacterium</name>
    <dbReference type="NCBI Taxonomy" id="2052148"/>
    <lineage>
        <taxon>Bacteria</taxon>
        <taxon>Bacteria division WOR-3</taxon>
    </lineage>
</organism>
<dbReference type="EMBL" id="DSKY01000020">
    <property type="protein sequence ID" value="HDY59489.1"/>
    <property type="molecule type" value="Genomic_DNA"/>
</dbReference>